<evidence type="ECO:0000313" key="3">
    <source>
        <dbReference type="EMBL" id="MFB9052271.1"/>
    </source>
</evidence>
<keyword evidence="1" id="KW-0472">Membrane</keyword>
<keyword evidence="1" id="KW-1133">Transmembrane helix</keyword>
<evidence type="ECO:0000256" key="1">
    <source>
        <dbReference type="SAM" id="Phobius"/>
    </source>
</evidence>
<dbReference type="PANTHER" id="PTHR37464">
    <property type="entry name" value="BLL2463 PROTEIN"/>
    <property type="match status" value="1"/>
</dbReference>
<reference evidence="3 4" key="1">
    <citation type="submission" date="2024-09" db="EMBL/GenBank/DDBJ databases">
        <authorList>
            <person name="Sun Q."/>
            <person name="Mori K."/>
        </authorList>
    </citation>
    <scope>NUCLEOTIDE SEQUENCE [LARGE SCALE GENOMIC DNA]</scope>
    <source>
        <strain evidence="3 4">CECT 8286</strain>
    </source>
</reference>
<sequence length="663" mass="75651">MNFKIFLLILHAIIIFDKHILGMQFKHPELLYALFLLLIPIIIHLFQLRRFKKEAFTNVAILKTVSQQTRKSSQIKKWLTLLTRLLLLTCLILAFAQPFTTNKNNAKTAKETVIFLDNSFSLQQKGPQGDLLKRAVHHLISETDFDKTVTLVTHNAVYKNTTLKAIKKELLQLPYASNPLSYKAALLKCKSLLSTTSTENKQLIFISDFQQMEEPFTAETDSLTQINLVKLTPTNTNNVALDSVFFSKNNPNQTELTLVLKNFGTPVNNISVALHNADKLIAKSAVSITEQAEIQFTVPSKDVIKGTFSIEDNGLQFDNTLFFNINTPSKVNVLSITDGDDGYLSKIYSEDEFKFTSILANQLDYNIIENQNTIVLNELKDIPTNLINSLKAFTDQGGNLIIIPSEQANINAYNSLLINYQTKFESLITSEKQITTINYSHPIYKDDVFEKQVKNFQYPKVNQYFNLSQNTGSIALSFEDSKPFLTQFSNVFLFTSPINADASNFKSWALIVPSFYKIAMRSLQHPKLYYTIGTQNTFDVDVSLNQDDIISITNEQEQFIPRQHYFNNKVSVITKERPESSGIFNIENKLKAIKNISFNYNRAESNLVYQDLSTLKNVTISDSIPSLFDTLKSNTKINELWKWFTIFALAFLIIEMLILKFFK</sequence>
<dbReference type="PANTHER" id="PTHR37464:SF1">
    <property type="entry name" value="BLL2463 PROTEIN"/>
    <property type="match status" value="1"/>
</dbReference>
<feature type="domain" description="Aerotolerance regulator N-terminal" evidence="2">
    <location>
        <begin position="23"/>
        <end position="98"/>
    </location>
</feature>
<dbReference type="InterPro" id="IPR029062">
    <property type="entry name" value="Class_I_gatase-like"/>
</dbReference>
<feature type="transmembrane region" description="Helical" evidence="1">
    <location>
        <begin position="640"/>
        <end position="662"/>
    </location>
</feature>
<feature type="transmembrane region" description="Helical" evidence="1">
    <location>
        <begin position="78"/>
        <end position="96"/>
    </location>
</feature>
<dbReference type="SUPFAM" id="SSF52317">
    <property type="entry name" value="Class I glutamine amidotransferase-like"/>
    <property type="match status" value="1"/>
</dbReference>
<evidence type="ECO:0000313" key="4">
    <source>
        <dbReference type="Proteomes" id="UP001589605"/>
    </source>
</evidence>
<keyword evidence="4" id="KW-1185">Reference proteome</keyword>
<keyword evidence="1" id="KW-0812">Transmembrane</keyword>
<dbReference type="InterPro" id="IPR024163">
    <property type="entry name" value="Aerotolerance_reg_N"/>
</dbReference>
<accession>A0ABV5EYK0</accession>
<proteinExistence type="predicted"/>
<feature type="transmembrane region" description="Helical" evidence="1">
    <location>
        <begin position="32"/>
        <end position="48"/>
    </location>
</feature>
<dbReference type="NCBIfam" id="TIGR02226">
    <property type="entry name" value="two_anch"/>
    <property type="match status" value="1"/>
</dbReference>
<dbReference type="Proteomes" id="UP001589605">
    <property type="component" value="Unassembled WGS sequence"/>
</dbReference>
<organism evidence="3 4">
    <name type="scientific">Formosa undariae</name>
    <dbReference type="NCBI Taxonomy" id="1325436"/>
    <lineage>
        <taxon>Bacteria</taxon>
        <taxon>Pseudomonadati</taxon>
        <taxon>Bacteroidota</taxon>
        <taxon>Flavobacteriia</taxon>
        <taxon>Flavobacteriales</taxon>
        <taxon>Flavobacteriaceae</taxon>
        <taxon>Formosa</taxon>
    </lineage>
</organism>
<comment type="caution">
    <text evidence="3">The sequence shown here is derived from an EMBL/GenBank/DDBJ whole genome shotgun (WGS) entry which is preliminary data.</text>
</comment>
<name>A0ABV5EYK0_9FLAO</name>
<dbReference type="RefSeq" id="WP_382381460.1">
    <property type="nucleotide sequence ID" value="NZ_JBHMEZ010000003.1"/>
</dbReference>
<gene>
    <name evidence="3" type="ORF">ACFFVB_04195</name>
</gene>
<dbReference type="Pfam" id="PF07584">
    <property type="entry name" value="BatA"/>
    <property type="match status" value="1"/>
</dbReference>
<protein>
    <submittedName>
        <fullName evidence="3">BatA domain-containing protein</fullName>
    </submittedName>
</protein>
<dbReference type="InterPro" id="IPR011933">
    <property type="entry name" value="Double_TM_dom"/>
</dbReference>
<evidence type="ECO:0000259" key="2">
    <source>
        <dbReference type="Pfam" id="PF07584"/>
    </source>
</evidence>
<dbReference type="EMBL" id="JBHMEZ010000003">
    <property type="protein sequence ID" value="MFB9052271.1"/>
    <property type="molecule type" value="Genomic_DNA"/>
</dbReference>